<proteinExistence type="predicted"/>
<evidence type="ECO:0000313" key="1">
    <source>
        <dbReference type="EMBL" id="TGJ68436.1"/>
    </source>
</evidence>
<accession>A0A7C8PW66</accession>
<reference evidence="1 2" key="1">
    <citation type="submission" date="2019-03" db="EMBL/GenBank/DDBJ databases">
        <title>Nematode-trapping fungi genome.</title>
        <authorList>
            <person name="Vidal-Diez De Ulzurrun G."/>
        </authorList>
    </citation>
    <scope>NUCLEOTIDE SEQUENCE [LARGE SCALE GENOMIC DNA]</scope>
    <source>
        <strain evidence="1 2">TWF154</strain>
    </source>
</reference>
<sequence length="73" mass="8389">MIRYHLAVFELRSIDTLLHCLDIKVGMKRCDAISKLSQEKATAGRDDNNDDSYPVYRLGIEMRRMQGTAQELS</sequence>
<comment type="caution">
    <text evidence="1">The sequence shown here is derived from an EMBL/GenBank/DDBJ whole genome shotgun (WGS) entry which is preliminary data.</text>
</comment>
<dbReference type="AlphaFoldDB" id="A0A7C8PW66"/>
<name>A0A7C8PW66_ORBOL</name>
<protein>
    <submittedName>
        <fullName evidence="1">Uncharacterized protein</fullName>
    </submittedName>
</protein>
<dbReference type="Proteomes" id="UP000297595">
    <property type="component" value="Unassembled WGS sequence"/>
</dbReference>
<organism evidence="1 2">
    <name type="scientific">Orbilia oligospora</name>
    <name type="common">Nematode-trapping fungus</name>
    <name type="synonym">Arthrobotrys oligospora</name>
    <dbReference type="NCBI Taxonomy" id="2813651"/>
    <lineage>
        <taxon>Eukaryota</taxon>
        <taxon>Fungi</taxon>
        <taxon>Dikarya</taxon>
        <taxon>Ascomycota</taxon>
        <taxon>Pezizomycotina</taxon>
        <taxon>Orbiliomycetes</taxon>
        <taxon>Orbiliales</taxon>
        <taxon>Orbiliaceae</taxon>
        <taxon>Orbilia</taxon>
    </lineage>
</organism>
<evidence type="ECO:0000313" key="2">
    <source>
        <dbReference type="Proteomes" id="UP000297595"/>
    </source>
</evidence>
<dbReference type="EMBL" id="SOZJ01000004">
    <property type="protein sequence ID" value="TGJ68436.1"/>
    <property type="molecule type" value="Genomic_DNA"/>
</dbReference>
<gene>
    <name evidence="1" type="ORF">EYR41_007489</name>
</gene>